<accession>A0ABT1HWC7</accession>
<evidence type="ECO:0000313" key="1">
    <source>
        <dbReference type="EMBL" id="MCP2259812.1"/>
    </source>
</evidence>
<sequence>MTEFERTQQMPGDAALVFALASDVSALNDWLPENVQVEPSDRDPGVLRAHAVTGTEERDEIGVVDIDREEFRMEWGGRDTDRYTGWFEVAQGAPGHSTATLHLTFRGDLPETASGEAAEQVDSGLRAALDRLASLVAERQR</sequence>
<comment type="caution">
    <text evidence="1">The sequence shown here is derived from an EMBL/GenBank/DDBJ whole genome shotgun (WGS) entry which is preliminary data.</text>
</comment>
<gene>
    <name evidence="1" type="ORF">LX15_003521</name>
</gene>
<evidence type="ECO:0000313" key="2">
    <source>
        <dbReference type="Proteomes" id="UP001205311"/>
    </source>
</evidence>
<keyword evidence="2" id="KW-1185">Reference proteome</keyword>
<dbReference type="SUPFAM" id="SSF55961">
    <property type="entry name" value="Bet v1-like"/>
    <property type="match status" value="1"/>
</dbReference>
<name>A0ABT1HWC7_STRSD</name>
<dbReference type="EMBL" id="JAMTCP010000020">
    <property type="protein sequence ID" value="MCP2259812.1"/>
    <property type="molecule type" value="Genomic_DNA"/>
</dbReference>
<reference evidence="1 2" key="1">
    <citation type="submission" date="2022-06" db="EMBL/GenBank/DDBJ databases">
        <title>Genomic Encyclopedia of Archaeal and Bacterial Type Strains, Phase II (KMG-II): from individual species to whole genera.</title>
        <authorList>
            <person name="Goeker M."/>
        </authorList>
    </citation>
    <scope>NUCLEOTIDE SEQUENCE [LARGE SCALE GENOMIC DNA]</scope>
    <source>
        <strain evidence="1 2">DSM 40477</strain>
    </source>
</reference>
<dbReference type="Pfam" id="PF10604">
    <property type="entry name" value="Polyketide_cyc2"/>
    <property type="match status" value="1"/>
</dbReference>
<dbReference type="InterPro" id="IPR023393">
    <property type="entry name" value="START-like_dom_sf"/>
</dbReference>
<proteinExistence type="predicted"/>
<dbReference type="Gene3D" id="3.30.530.20">
    <property type="match status" value="1"/>
</dbReference>
<organism evidence="1 2">
    <name type="scientific">Streptoalloteichus tenebrarius (strain ATCC 17920 / DSM 40477 / JCM 4838 / CBS 697.72 / NBRC 16177 / NCIMB 11028 / NRRL B-12390 / A12253. 1 / ISP 5477)</name>
    <name type="common">Streptomyces tenebrarius</name>
    <dbReference type="NCBI Taxonomy" id="1933"/>
    <lineage>
        <taxon>Bacteria</taxon>
        <taxon>Bacillati</taxon>
        <taxon>Actinomycetota</taxon>
        <taxon>Actinomycetes</taxon>
        <taxon>Pseudonocardiales</taxon>
        <taxon>Pseudonocardiaceae</taxon>
        <taxon>Streptoalloteichus</taxon>
    </lineage>
</organism>
<protein>
    <submittedName>
        <fullName evidence="1">Polyketide cyclase / dehydrase and lipid transport</fullName>
    </submittedName>
</protein>
<dbReference type="InterPro" id="IPR019587">
    <property type="entry name" value="Polyketide_cyclase/dehydratase"/>
</dbReference>
<dbReference type="RefSeq" id="WP_253670697.1">
    <property type="nucleotide sequence ID" value="NZ_JAMTCP010000020.1"/>
</dbReference>
<dbReference type="Proteomes" id="UP001205311">
    <property type="component" value="Unassembled WGS sequence"/>
</dbReference>